<dbReference type="Proteomes" id="UP000186895">
    <property type="component" value="Unassembled WGS sequence"/>
</dbReference>
<name>A0A1N6ULL5_9GAMM</name>
<accession>A0A1N6ULL5</accession>
<dbReference type="InterPro" id="IPR005122">
    <property type="entry name" value="Uracil-DNA_glycosylase-like"/>
</dbReference>
<dbReference type="Pfam" id="PF03167">
    <property type="entry name" value="UDG"/>
    <property type="match status" value="1"/>
</dbReference>
<proteinExistence type="predicted"/>
<evidence type="ECO:0000259" key="1">
    <source>
        <dbReference type="SMART" id="SM00986"/>
    </source>
</evidence>
<dbReference type="InterPro" id="IPR047124">
    <property type="entry name" value="HI_0220.2"/>
</dbReference>
<dbReference type="SMART" id="SM00986">
    <property type="entry name" value="UDG"/>
    <property type="match status" value="1"/>
</dbReference>
<gene>
    <name evidence="2" type="ORF">SAMN05421647_10791</name>
</gene>
<organism evidence="2 3">
    <name type="scientific">Marinobacterium stanieri</name>
    <dbReference type="NCBI Taxonomy" id="49186"/>
    <lineage>
        <taxon>Bacteria</taxon>
        <taxon>Pseudomonadati</taxon>
        <taxon>Pseudomonadota</taxon>
        <taxon>Gammaproteobacteria</taxon>
        <taxon>Oceanospirillales</taxon>
        <taxon>Oceanospirillaceae</taxon>
        <taxon>Marinobacterium</taxon>
    </lineage>
</organism>
<reference evidence="2 3" key="1">
    <citation type="submission" date="2017-01" db="EMBL/GenBank/DDBJ databases">
        <authorList>
            <person name="Mah S.A."/>
            <person name="Swanson W.J."/>
            <person name="Moy G.W."/>
            <person name="Vacquier V.D."/>
        </authorList>
    </citation>
    <scope>NUCLEOTIDE SEQUENCE [LARGE SCALE GENOMIC DNA]</scope>
    <source>
        <strain evidence="2 3">DSM 7027</strain>
    </source>
</reference>
<dbReference type="PANTHER" id="PTHR42160:SF1">
    <property type="entry name" value="URACIL-DNA GLYCOSYLASE SUPERFAMILY PROTEIN"/>
    <property type="match status" value="1"/>
</dbReference>
<sequence>MALQELLAEVRACRICEAQLPLGARPVVQADSGAHILIVGQAPGLRVHETGIPFNDPSGERLRDWLGMTPEEFYDPRQVAILPMGFCYPGRGRSGDNPPRPECAPAWRQRLLEQLPNIELTVLAGRYAQEWHLGKAVNLTERVRNWRDVWPEYVPIPHPSPRNNLWLRRNPWFEQELVPCLQQRVAQFRAENSS</sequence>
<dbReference type="InterPro" id="IPR036895">
    <property type="entry name" value="Uracil-DNA_glycosylase-like_sf"/>
</dbReference>
<dbReference type="Gene3D" id="3.40.470.10">
    <property type="entry name" value="Uracil-DNA glycosylase-like domain"/>
    <property type="match status" value="1"/>
</dbReference>
<dbReference type="STRING" id="49186.SAMN05421647_10791"/>
<dbReference type="EMBL" id="FTMN01000007">
    <property type="protein sequence ID" value="SIQ66412.1"/>
    <property type="molecule type" value="Genomic_DNA"/>
</dbReference>
<dbReference type="RefSeq" id="WP_076463875.1">
    <property type="nucleotide sequence ID" value="NZ_FTMN01000007.1"/>
</dbReference>
<feature type="domain" description="Uracil-DNA glycosylase-like" evidence="1">
    <location>
        <begin position="27"/>
        <end position="182"/>
    </location>
</feature>
<dbReference type="eggNOG" id="COG1573">
    <property type="taxonomic scope" value="Bacteria"/>
</dbReference>
<dbReference type="SUPFAM" id="SSF52141">
    <property type="entry name" value="Uracil-DNA glycosylase-like"/>
    <property type="match status" value="1"/>
</dbReference>
<protein>
    <submittedName>
        <fullName evidence="2">Uracil-DNA glycosylase</fullName>
    </submittedName>
</protein>
<keyword evidence="3" id="KW-1185">Reference proteome</keyword>
<evidence type="ECO:0000313" key="2">
    <source>
        <dbReference type="EMBL" id="SIQ66412.1"/>
    </source>
</evidence>
<dbReference type="AlphaFoldDB" id="A0A1N6ULL5"/>
<dbReference type="PANTHER" id="PTHR42160">
    <property type="entry name" value="URACIL-DNA GLYCOSYLASE SUPERFAMILY PROTEIN"/>
    <property type="match status" value="1"/>
</dbReference>
<dbReference type="SMART" id="SM00987">
    <property type="entry name" value="UreE_C"/>
    <property type="match status" value="1"/>
</dbReference>
<evidence type="ECO:0000313" key="3">
    <source>
        <dbReference type="Proteomes" id="UP000186895"/>
    </source>
</evidence>
<dbReference type="CDD" id="cd10033">
    <property type="entry name" value="UDG_like"/>
    <property type="match status" value="1"/>
</dbReference>